<organism evidence="2 3">
    <name type="scientific">Strongylus vulgaris</name>
    <name type="common">Blood worm</name>
    <dbReference type="NCBI Taxonomy" id="40348"/>
    <lineage>
        <taxon>Eukaryota</taxon>
        <taxon>Metazoa</taxon>
        <taxon>Ecdysozoa</taxon>
        <taxon>Nematoda</taxon>
        <taxon>Chromadorea</taxon>
        <taxon>Rhabditida</taxon>
        <taxon>Rhabditina</taxon>
        <taxon>Rhabditomorpha</taxon>
        <taxon>Strongyloidea</taxon>
        <taxon>Strongylidae</taxon>
        <taxon>Strongylus</taxon>
    </lineage>
</organism>
<dbReference type="AlphaFoldDB" id="A0A3P7LAM6"/>
<protein>
    <recommendedName>
        <fullName evidence="4">MULE transposase domain-containing protein</fullName>
    </recommendedName>
</protein>
<dbReference type="EMBL" id="UYYB01096450">
    <property type="protein sequence ID" value="VDM76158.1"/>
    <property type="molecule type" value="Genomic_DNA"/>
</dbReference>
<feature type="region of interest" description="Disordered" evidence="1">
    <location>
        <begin position="186"/>
        <end position="206"/>
    </location>
</feature>
<accession>A0A3P7LAM6</accession>
<name>A0A3P7LAM6_STRVU</name>
<gene>
    <name evidence="2" type="ORF">SVUK_LOCUS11156</name>
</gene>
<proteinExistence type="predicted"/>
<reference evidence="2 3" key="1">
    <citation type="submission" date="2018-11" db="EMBL/GenBank/DDBJ databases">
        <authorList>
            <consortium name="Pathogen Informatics"/>
        </authorList>
    </citation>
    <scope>NUCLEOTIDE SEQUENCE [LARGE SCALE GENOMIC DNA]</scope>
</reference>
<dbReference type="Proteomes" id="UP000270094">
    <property type="component" value="Unassembled WGS sequence"/>
</dbReference>
<dbReference type="OrthoDB" id="5848938at2759"/>
<keyword evidence="3" id="KW-1185">Reference proteome</keyword>
<evidence type="ECO:0000313" key="3">
    <source>
        <dbReference type="Proteomes" id="UP000270094"/>
    </source>
</evidence>
<evidence type="ECO:0008006" key="4">
    <source>
        <dbReference type="Google" id="ProtNLM"/>
    </source>
</evidence>
<sequence>MDKFHQTGYAKKDDCKVCDVEVHLQTVTCNVYFRSLEKHDRPRATLDSVPEDLRTLPDGSLFLQFSQPGLYIYFSRRTVQKAVDNGLTAVVTDGIHRLPPEELGKDGQLYTIHGVCNGGVDVPLVHVLTKKKNLSVYEKVFNTVKQELLALGVDLQQLRIIIDFERAALAALRAFCRNVEQVGQEGDKDKQHCGDVPPVSEDSSAY</sequence>
<evidence type="ECO:0000313" key="2">
    <source>
        <dbReference type="EMBL" id="VDM76158.1"/>
    </source>
</evidence>
<evidence type="ECO:0000256" key="1">
    <source>
        <dbReference type="SAM" id="MobiDB-lite"/>
    </source>
</evidence>